<dbReference type="EMBL" id="JBHRYJ010000001">
    <property type="protein sequence ID" value="MFC3675413.1"/>
    <property type="molecule type" value="Genomic_DNA"/>
</dbReference>
<dbReference type="PROSITE" id="PS50042">
    <property type="entry name" value="CNMP_BINDING_3"/>
    <property type="match status" value="1"/>
</dbReference>
<dbReference type="Pfam" id="PF00027">
    <property type="entry name" value="cNMP_binding"/>
    <property type="match status" value="1"/>
</dbReference>
<reference evidence="8" key="1">
    <citation type="journal article" date="2019" name="Int. J. Syst. Evol. Microbiol.">
        <title>The Global Catalogue of Microorganisms (GCM) 10K type strain sequencing project: providing services to taxonomists for standard genome sequencing and annotation.</title>
        <authorList>
            <consortium name="The Broad Institute Genomics Platform"/>
            <consortium name="The Broad Institute Genome Sequencing Center for Infectious Disease"/>
            <person name="Wu L."/>
            <person name="Ma J."/>
        </authorList>
    </citation>
    <scope>NUCLEOTIDE SEQUENCE [LARGE SCALE GENOMIC DNA]</scope>
    <source>
        <strain evidence="8">KCTC 42182</strain>
    </source>
</reference>
<accession>A0ABV7VED7</accession>
<evidence type="ECO:0000313" key="8">
    <source>
        <dbReference type="Proteomes" id="UP001595711"/>
    </source>
</evidence>
<evidence type="ECO:0000256" key="1">
    <source>
        <dbReference type="ARBA" id="ARBA00023015"/>
    </source>
</evidence>
<feature type="region of interest" description="Disordered" evidence="4">
    <location>
        <begin position="6"/>
        <end position="33"/>
    </location>
</feature>
<dbReference type="Gene3D" id="1.10.10.10">
    <property type="entry name" value="Winged helix-like DNA-binding domain superfamily/Winged helix DNA-binding domain"/>
    <property type="match status" value="1"/>
</dbReference>
<sequence length="254" mass="27828">MALAQAFSQTATRMPILPPGGFPSRHPAGMRGQEINQPGAKVVSLPGMSDALQRIGQPLVMPRNRVVHEAGDPASQIYKVVDGTLRVVQLLPDGRRHVISFLHAGDYFGLDENGEYVSTVEAVTDCSLTRYPRRQFDAVLDADASAGRQIFRLMCHQLTTSNRMLLLLGRKTAAERMASFLLDIVGHSMPCGEANHVTVSLPMSRGDIADHLGLTVETVSRLVTKFRQHKLIRLASAHEMIIPDIEALRDMAGD</sequence>
<proteinExistence type="predicted"/>
<dbReference type="InterPro" id="IPR036388">
    <property type="entry name" value="WH-like_DNA-bd_sf"/>
</dbReference>
<dbReference type="PANTHER" id="PTHR24567:SF75">
    <property type="entry name" value="FUMARATE AND NITRATE REDUCTION REGULATORY PROTEIN"/>
    <property type="match status" value="1"/>
</dbReference>
<organism evidence="7 8">
    <name type="scientific">Ferrovibrio xuzhouensis</name>
    <dbReference type="NCBI Taxonomy" id="1576914"/>
    <lineage>
        <taxon>Bacteria</taxon>
        <taxon>Pseudomonadati</taxon>
        <taxon>Pseudomonadota</taxon>
        <taxon>Alphaproteobacteria</taxon>
        <taxon>Rhodospirillales</taxon>
        <taxon>Rhodospirillaceae</taxon>
        <taxon>Ferrovibrio</taxon>
    </lineage>
</organism>
<dbReference type="CDD" id="cd00038">
    <property type="entry name" value="CAP_ED"/>
    <property type="match status" value="1"/>
</dbReference>
<keyword evidence="2" id="KW-0238">DNA-binding</keyword>
<feature type="domain" description="HTH crp-type" evidence="6">
    <location>
        <begin position="171"/>
        <end position="246"/>
    </location>
</feature>
<dbReference type="InterPro" id="IPR018490">
    <property type="entry name" value="cNMP-bd_dom_sf"/>
</dbReference>
<dbReference type="SUPFAM" id="SSF51206">
    <property type="entry name" value="cAMP-binding domain-like"/>
    <property type="match status" value="1"/>
</dbReference>
<dbReference type="SMART" id="SM00419">
    <property type="entry name" value="HTH_CRP"/>
    <property type="match status" value="1"/>
</dbReference>
<dbReference type="InterPro" id="IPR050397">
    <property type="entry name" value="Env_Response_Regulators"/>
</dbReference>
<dbReference type="Pfam" id="PF13545">
    <property type="entry name" value="HTH_Crp_2"/>
    <property type="match status" value="1"/>
</dbReference>
<dbReference type="InterPro" id="IPR014710">
    <property type="entry name" value="RmlC-like_jellyroll"/>
</dbReference>
<evidence type="ECO:0000256" key="3">
    <source>
        <dbReference type="ARBA" id="ARBA00023163"/>
    </source>
</evidence>
<gene>
    <name evidence="7" type="ORF">ACFOOQ_07655</name>
</gene>
<evidence type="ECO:0000256" key="2">
    <source>
        <dbReference type="ARBA" id="ARBA00023125"/>
    </source>
</evidence>
<feature type="domain" description="Cyclic nucleotide-binding" evidence="5">
    <location>
        <begin position="48"/>
        <end position="157"/>
    </location>
</feature>
<dbReference type="InterPro" id="IPR036390">
    <property type="entry name" value="WH_DNA-bd_sf"/>
</dbReference>
<evidence type="ECO:0000259" key="5">
    <source>
        <dbReference type="PROSITE" id="PS50042"/>
    </source>
</evidence>
<dbReference type="PRINTS" id="PR00034">
    <property type="entry name" value="HTHCRP"/>
</dbReference>
<dbReference type="InterPro" id="IPR012318">
    <property type="entry name" value="HTH_CRP"/>
</dbReference>
<keyword evidence="8" id="KW-1185">Reference proteome</keyword>
<comment type="caution">
    <text evidence="7">The sequence shown here is derived from an EMBL/GenBank/DDBJ whole genome shotgun (WGS) entry which is preliminary data.</text>
</comment>
<evidence type="ECO:0000256" key="4">
    <source>
        <dbReference type="SAM" id="MobiDB-lite"/>
    </source>
</evidence>
<dbReference type="PROSITE" id="PS51063">
    <property type="entry name" value="HTH_CRP_2"/>
    <property type="match status" value="1"/>
</dbReference>
<protein>
    <submittedName>
        <fullName evidence="7">Crp/Fnr family transcriptional regulator</fullName>
    </submittedName>
</protein>
<dbReference type="Gene3D" id="2.60.120.10">
    <property type="entry name" value="Jelly Rolls"/>
    <property type="match status" value="1"/>
</dbReference>
<keyword evidence="3" id="KW-0804">Transcription</keyword>
<name>A0ABV7VED7_9PROT</name>
<dbReference type="SUPFAM" id="SSF46785">
    <property type="entry name" value="Winged helix' DNA-binding domain"/>
    <property type="match status" value="1"/>
</dbReference>
<keyword evidence="1" id="KW-0805">Transcription regulation</keyword>
<evidence type="ECO:0000259" key="6">
    <source>
        <dbReference type="PROSITE" id="PS51063"/>
    </source>
</evidence>
<dbReference type="CDD" id="cd00092">
    <property type="entry name" value="HTH_CRP"/>
    <property type="match status" value="1"/>
</dbReference>
<dbReference type="SMART" id="SM00100">
    <property type="entry name" value="cNMP"/>
    <property type="match status" value="1"/>
</dbReference>
<evidence type="ECO:0000313" key="7">
    <source>
        <dbReference type="EMBL" id="MFC3675413.1"/>
    </source>
</evidence>
<dbReference type="RefSeq" id="WP_379723942.1">
    <property type="nucleotide sequence ID" value="NZ_JBHRYJ010000001.1"/>
</dbReference>
<dbReference type="PANTHER" id="PTHR24567">
    <property type="entry name" value="CRP FAMILY TRANSCRIPTIONAL REGULATORY PROTEIN"/>
    <property type="match status" value="1"/>
</dbReference>
<dbReference type="InterPro" id="IPR000595">
    <property type="entry name" value="cNMP-bd_dom"/>
</dbReference>
<dbReference type="Proteomes" id="UP001595711">
    <property type="component" value="Unassembled WGS sequence"/>
</dbReference>